<evidence type="ECO:0000313" key="5">
    <source>
        <dbReference type="Proteomes" id="UP000077786"/>
    </source>
</evidence>
<evidence type="ECO:0000256" key="1">
    <source>
        <dbReference type="SAM" id="Phobius"/>
    </source>
</evidence>
<reference evidence="3" key="4">
    <citation type="submission" date="2023-01" db="EMBL/GenBank/DDBJ databases">
        <title>Draft genome sequence of Gluconobacter cerinus strain NBRC 3267.</title>
        <authorList>
            <person name="Sun Q."/>
            <person name="Mori K."/>
        </authorList>
    </citation>
    <scope>NUCLEOTIDE SEQUENCE</scope>
    <source>
        <strain evidence="3">NBRC 3267</strain>
    </source>
</reference>
<dbReference type="RefSeq" id="WP_064273616.1">
    <property type="nucleotide sequence ID" value="NZ_BEWM01000001.1"/>
</dbReference>
<keyword evidence="1" id="KW-0472">Membrane</keyword>
<dbReference type="EMBL" id="LUTU01000005">
    <property type="protein sequence ID" value="OAJ68032.1"/>
    <property type="molecule type" value="Genomic_DNA"/>
</dbReference>
<feature type="transmembrane region" description="Helical" evidence="1">
    <location>
        <begin position="157"/>
        <end position="175"/>
    </location>
</feature>
<dbReference type="PATRIC" id="fig|38307.3.peg.753"/>
<dbReference type="AlphaFoldDB" id="A0A1B6VLD6"/>
<comment type="caution">
    <text evidence="4">The sequence shown here is derived from an EMBL/GenBank/DDBJ whole genome shotgun (WGS) entry which is preliminary data.</text>
</comment>
<gene>
    <name evidence="4" type="ORF">A0123_00733</name>
    <name evidence="3" type="ORF">GCM10007867_10370</name>
</gene>
<feature type="transmembrane region" description="Helical" evidence="1">
    <location>
        <begin position="125"/>
        <end position="145"/>
    </location>
</feature>
<dbReference type="OrthoDB" id="198456at2"/>
<name>A0A1B6VLD6_9PROT</name>
<feature type="transmembrane region" description="Helical" evidence="1">
    <location>
        <begin position="102"/>
        <end position="119"/>
    </location>
</feature>
<feature type="domain" description="GYF" evidence="2">
    <location>
        <begin position="3"/>
        <end position="50"/>
    </location>
</feature>
<sequence>MSWFYEEHGSRKGPLSEDGMRALISTGSIEHSTLCWTEAFGAEWHPAGSCAFWPPQPEGVPPALPPSRVSNRWAWLSILGPFVSSMIVNVLAWFGNIPDRQSSIIAVLLSFAIIFTSMLTDRRALIAAGFRPGSAFWILIPPLYFWRRIQFVGKGMLLFFLSLLVFLFQFVPSFSESWHIMHNPNGLSSYVSKHYDL</sequence>
<dbReference type="Proteomes" id="UP000077786">
    <property type="component" value="Unassembled WGS sequence"/>
</dbReference>
<protein>
    <recommendedName>
        <fullName evidence="2">GYF domain-containing protein</fullName>
    </recommendedName>
</protein>
<accession>A0A1B6VLD6</accession>
<keyword evidence="1" id="KW-0812">Transmembrane</keyword>
<evidence type="ECO:0000313" key="3">
    <source>
        <dbReference type="EMBL" id="GLQ62192.1"/>
    </source>
</evidence>
<proteinExistence type="predicted"/>
<evidence type="ECO:0000259" key="2">
    <source>
        <dbReference type="Pfam" id="PF14237"/>
    </source>
</evidence>
<organism evidence="4 5">
    <name type="scientific">Gluconobacter cerinus</name>
    <dbReference type="NCBI Taxonomy" id="38307"/>
    <lineage>
        <taxon>Bacteria</taxon>
        <taxon>Pseudomonadati</taxon>
        <taxon>Pseudomonadota</taxon>
        <taxon>Alphaproteobacteria</taxon>
        <taxon>Acetobacterales</taxon>
        <taxon>Acetobacteraceae</taxon>
        <taxon>Gluconobacter</taxon>
    </lineage>
</organism>
<dbReference type="EMBL" id="BSNU01000002">
    <property type="protein sequence ID" value="GLQ62192.1"/>
    <property type="molecule type" value="Genomic_DNA"/>
</dbReference>
<feature type="transmembrane region" description="Helical" evidence="1">
    <location>
        <begin position="73"/>
        <end position="95"/>
    </location>
</feature>
<reference evidence="6" key="3">
    <citation type="journal article" date="2019" name="Int. J. Syst. Evol. Microbiol.">
        <title>The Global Catalogue of Microorganisms (GCM) 10K type strain sequencing project: providing services to taxonomists for standard genome sequencing and annotation.</title>
        <authorList>
            <consortium name="The Broad Institute Genomics Platform"/>
            <consortium name="The Broad Institute Genome Sequencing Center for Infectious Disease"/>
            <person name="Wu L."/>
            <person name="Ma J."/>
        </authorList>
    </citation>
    <scope>NUCLEOTIDE SEQUENCE [LARGE SCALE GENOMIC DNA]</scope>
    <source>
        <strain evidence="6">NBRC 3267</strain>
    </source>
</reference>
<dbReference type="InterPro" id="IPR025640">
    <property type="entry name" value="GYF_2"/>
</dbReference>
<keyword evidence="6" id="KW-1185">Reference proteome</keyword>
<evidence type="ECO:0000313" key="6">
    <source>
        <dbReference type="Proteomes" id="UP001156614"/>
    </source>
</evidence>
<dbReference type="Pfam" id="PF14237">
    <property type="entry name" value="GYF_2"/>
    <property type="match status" value="1"/>
</dbReference>
<evidence type="ECO:0000313" key="4">
    <source>
        <dbReference type="EMBL" id="OAJ68032.1"/>
    </source>
</evidence>
<reference evidence="3" key="1">
    <citation type="journal article" date="2014" name="Int. J. Syst. Evol. Microbiol.">
        <title>Complete genome sequence of Corynebacterium casei LMG S-19264T (=DSM 44701T), isolated from a smear-ripened cheese.</title>
        <authorList>
            <consortium name="US DOE Joint Genome Institute (JGI-PGF)"/>
            <person name="Walter F."/>
            <person name="Albersmeier A."/>
            <person name="Kalinowski J."/>
            <person name="Ruckert C."/>
        </authorList>
    </citation>
    <scope>NUCLEOTIDE SEQUENCE</scope>
    <source>
        <strain evidence="3">NBRC 3267</strain>
    </source>
</reference>
<keyword evidence="1" id="KW-1133">Transmembrane helix</keyword>
<dbReference type="Proteomes" id="UP001156614">
    <property type="component" value="Unassembled WGS sequence"/>
</dbReference>
<reference evidence="4 5" key="2">
    <citation type="submission" date="2016-03" db="EMBL/GenBank/DDBJ databases">
        <title>Draft genome sequence of Gluconobacter cerinus strain CECT 9110.</title>
        <authorList>
            <person name="Sainz F."/>
            <person name="Mas A."/>
            <person name="Torija M.J."/>
        </authorList>
    </citation>
    <scope>NUCLEOTIDE SEQUENCE [LARGE SCALE GENOMIC DNA]</scope>
    <source>
        <strain evidence="4 5">CECT 9110</strain>
    </source>
</reference>